<dbReference type="Proteomes" id="UP000796761">
    <property type="component" value="Unassembled WGS sequence"/>
</dbReference>
<dbReference type="PROSITE" id="PS50994">
    <property type="entry name" value="INTEGRASE"/>
    <property type="match status" value="1"/>
</dbReference>
<proteinExistence type="predicted"/>
<dbReference type="GO" id="GO:0035613">
    <property type="term" value="F:RNA stem-loop binding"/>
    <property type="evidence" value="ECO:0007669"/>
    <property type="project" value="TreeGrafter"/>
</dbReference>
<dbReference type="Pfam" id="PF19317">
    <property type="entry name" value="Gag_p24_C"/>
    <property type="match status" value="1"/>
</dbReference>
<sequence>MGGAKRDLVPLAPAPALNASPVSMPQTPANPTVAGAALAAASQTPPSSESGNAVSMAPPVFTLGSGGSTAIMARSRGPQSGALSSANHWTLRPCQVTVCPRDLKDFWDEVKSKVLEVGDWDMVDWLMGPEEGPSGSASTERNILLGAVNPGQVSASVPVTQTDTVTLQGGVQAFPVLRGIAALVRTIELAAPKQKFVTIVQGSKESFLDFVERLSAGVEKQMDDVDMRTLLVKQLARTNSNSDCKKLIEALPGDPSLTDMVKVCANVGTIDHKMAAFTTALQSAWKGPKGRQQKHRKAQASKKQGKQKTESKSFPFFLFLVWKAKPYCKGLYGKSRCQWSAFAKFGKREAECQGETHTDTNISSSPDAGLLSQLAASTCGSASVDVCTAAIVVLDSCKVHKVPLDAFGPLGEGKSAFLIGRSSATLQGIIVHLGLIDADYMGQDREPVVRGQLLQVYQATSSSLDFSPDWVNPRGLKALQIWQTDVTQITGFGQLKYVHVSMDTFSSAMWASAHSGGKTHNVIARWRQAFAVLCIPSTVKTDNGPAYTLQKVQQFLQLWGVSHKFGIPHFLTGQAIVECTHDTGVHWVPAKCVHPDLQLRRQNRADRQPENHDQNESHQAEESSSDYLDADDHHALSITSFGNPCPHMSLSQLLCQILGQLILTAQPLLHANMSKFQAESNVPPFDGSFVIVFYQEQIALLVCAFTLPGY</sequence>
<dbReference type="GO" id="GO:0003964">
    <property type="term" value="F:RNA-directed DNA polymerase activity"/>
    <property type="evidence" value="ECO:0007669"/>
    <property type="project" value="UniProtKB-KW"/>
</dbReference>
<dbReference type="AlphaFoldDB" id="A0A8K1DB69"/>
<feature type="compositionally biased region" description="Basic and acidic residues" evidence="7">
    <location>
        <begin position="605"/>
        <end position="621"/>
    </location>
</feature>
<dbReference type="Gene3D" id="2.70.40.10">
    <property type="match status" value="1"/>
</dbReference>
<dbReference type="SUPFAM" id="SSF53098">
    <property type="entry name" value="Ribonuclease H-like"/>
    <property type="match status" value="1"/>
</dbReference>
<name>A0A8K1DB69_9PASS</name>
<keyword evidence="2" id="KW-0548">Nucleotidyltransferase</keyword>
<organism evidence="9 10">
    <name type="scientific">Zosterops borbonicus</name>
    <dbReference type="NCBI Taxonomy" id="364589"/>
    <lineage>
        <taxon>Eukaryota</taxon>
        <taxon>Metazoa</taxon>
        <taxon>Chordata</taxon>
        <taxon>Craniata</taxon>
        <taxon>Vertebrata</taxon>
        <taxon>Euteleostomi</taxon>
        <taxon>Archelosauria</taxon>
        <taxon>Archosauria</taxon>
        <taxon>Dinosauria</taxon>
        <taxon>Saurischia</taxon>
        <taxon>Theropoda</taxon>
        <taxon>Coelurosauria</taxon>
        <taxon>Aves</taxon>
        <taxon>Neognathae</taxon>
        <taxon>Neoaves</taxon>
        <taxon>Telluraves</taxon>
        <taxon>Australaves</taxon>
        <taxon>Passeriformes</taxon>
        <taxon>Sylvioidea</taxon>
        <taxon>Zosteropidae</taxon>
        <taxon>Zosterops</taxon>
    </lineage>
</organism>
<evidence type="ECO:0000313" key="10">
    <source>
        <dbReference type="Proteomes" id="UP000796761"/>
    </source>
</evidence>
<feature type="region of interest" description="Disordered" evidence="7">
    <location>
        <begin position="1"/>
        <end position="54"/>
    </location>
</feature>
<evidence type="ECO:0000256" key="6">
    <source>
        <dbReference type="ARBA" id="ARBA00022918"/>
    </source>
</evidence>
<feature type="domain" description="Integrase catalytic" evidence="8">
    <location>
        <begin position="469"/>
        <end position="583"/>
    </location>
</feature>
<dbReference type="Gene3D" id="1.10.1200.30">
    <property type="match status" value="1"/>
</dbReference>
<dbReference type="SUPFAM" id="SSF51283">
    <property type="entry name" value="dUTPase-like"/>
    <property type="match status" value="1"/>
</dbReference>
<evidence type="ECO:0000256" key="1">
    <source>
        <dbReference type="ARBA" id="ARBA00022679"/>
    </source>
</evidence>
<keyword evidence="10" id="KW-1185">Reference proteome</keyword>
<comment type="caution">
    <text evidence="9">The sequence shown here is derived from an EMBL/GenBank/DDBJ whole genome shotgun (WGS) entry which is preliminary data.</text>
</comment>
<dbReference type="Pfam" id="PF00665">
    <property type="entry name" value="rve"/>
    <property type="match status" value="1"/>
</dbReference>
<evidence type="ECO:0000256" key="2">
    <source>
        <dbReference type="ARBA" id="ARBA00022695"/>
    </source>
</evidence>
<feature type="region of interest" description="Disordered" evidence="7">
    <location>
        <begin position="284"/>
        <end position="307"/>
    </location>
</feature>
<dbReference type="GO" id="GO:0004519">
    <property type="term" value="F:endonuclease activity"/>
    <property type="evidence" value="ECO:0007669"/>
    <property type="project" value="UniProtKB-KW"/>
</dbReference>
<evidence type="ECO:0000256" key="5">
    <source>
        <dbReference type="ARBA" id="ARBA00022801"/>
    </source>
</evidence>
<dbReference type="InterPro" id="IPR008916">
    <property type="entry name" value="Retrov_capsid_C"/>
</dbReference>
<dbReference type="Gene3D" id="3.30.420.10">
    <property type="entry name" value="Ribonuclease H-like superfamily/Ribonuclease H"/>
    <property type="match status" value="1"/>
</dbReference>
<evidence type="ECO:0000259" key="8">
    <source>
        <dbReference type="PROSITE" id="PS50994"/>
    </source>
</evidence>
<dbReference type="InterPro" id="IPR029054">
    <property type="entry name" value="dUTPase-like"/>
</dbReference>
<dbReference type="GO" id="GO:0015074">
    <property type="term" value="P:DNA integration"/>
    <property type="evidence" value="ECO:0007669"/>
    <property type="project" value="InterPro"/>
</dbReference>
<dbReference type="PANTHER" id="PTHR41694">
    <property type="entry name" value="ENDOGENOUS RETROVIRUS GROUP K MEMBER POL PROTEIN"/>
    <property type="match status" value="1"/>
</dbReference>
<keyword evidence="3" id="KW-0540">Nuclease</keyword>
<evidence type="ECO:0000256" key="4">
    <source>
        <dbReference type="ARBA" id="ARBA00022759"/>
    </source>
</evidence>
<dbReference type="InterPro" id="IPR045345">
    <property type="entry name" value="Gag_p24_C"/>
</dbReference>
<dbReference type="GO" id="GO:0016787">
    <property type="term" value="F:hydrolase activity"/>
    <property type="evidence" value="ECO:0007669"/>
    <property type="project" value="UniProtKB-KW"/>
</dbReference>
<evidence type="ECO:0000313" key="9">
    <source>
        <dbReference type="EMBL" id="TRZ08051.1"/>
    </source>
</evidence>
<dbReference type="PANTHER" id="PTHR41694:SF3">
    <property type="entry name" value="RNA-DIRECTED DNA POLYMERASE-RELATED"/>
    <property type="match status" value="1"/>
</dbReference>
<dbReference type="InterPro" id="IPR036157">
    <property type="entry name" value="dUTPase-like_sf"/>
</dbReference>
<evidence type="ECO:0000256" key="3">
    <source>
        <dbReference type="ARBA" id="ARBA00022722"/>
    </source>
</evidence>
<keyword evidence="1" id="KW-0808">Transferase</keyword>
<feature type="compositionally biased region" description="Basic residues" evidence="7">
    <location>
        <begin position="288"/>
        <end position="306"/>
    </location>
</feature>
<dbReference type="SUPFAM" id="SSF47353">
    <property type="entry name" value="Retrovirus capsid dimerization domain-like"/>
    <property type="match status" value="1"/>
</dbReference>
<dbReference type="EMBL" id="SWJQ01001507">
    <property type="protein sequence ID" value="TRZ08051.1"/>
    <property type="molecule type" value="Genomic_DNA"/>
</dbReference>
<keyword evidence="6" id="KW-0695">RNA-directed DNA polymerase</keyword>
<dbReference type="InterPro" id="IPR012337">
    <property type="entry name" value="RNaseH-like_sf"/>
</dbReference>
<dbReference type="OrthoDB" id="9359997at2759"/>
<protein>
    <recommendedName>
        <fullName evidence="8">Integrase catalytic domain-containing protein</fullName>
    </recommendedName>
</protein>
<gene>
    <name evidence="9" type="ORF">HGM15179_019056</name>
</gene>
<evidence type="ECO:0000256" key="7">
    <source>
        <dbReference type="SAM" id="MobiDB-lite"/>
    </source>
</evidence>
<feature type="region of interest" description="Disordered" evidence="7">
    <location>
        <begin position="605"/>
        <end position="626"/>
    </location>
</feature>
<feature type="compositionally biased region" description="Polar residues" evidence="7">
    <location>
        <begin position="41"/>
        <end position="53"/>
    </location>
</feature>
<reference evidence="9" key="1">
    <citation type="submission" date="2019-04" db="EMBL/GenBank/DDBJ databases">
        <title>Genome assembly of Zosterops borbonicus 15179.</title>
        <authorList>
            <person name="Leroy T."/>
            <person name="Anselmetti Y."/>
            <person name="Tilak M.-K."/>
            <person name="Nabholz B."/>
        </authorList>
    </citation>
    <scope>NUCLEOTIDE SEQUENCE</scope>
    <source>
        <strain evidence="9">HGM_15179</strain>
        <tissue evidence="9">Muscle</tissue>
    </source>
</reference>
<dbReference type="InterPro" id="IPR036397">
    <property type="entry name" value="RNaseH_sf"/>
</dbReference>
<dbReference type="Pfam" id="PF00692">
    <property type="entry name" value="dUTPase"/>
    <property type="match status" value="1"/>
</dbReference>
<keyword evidence="5" id="KW-0378">Hydrolase</keyword>
<feature type="compositionally biased region" description="Low complexity" evidence="7">
    <location>
        <begin position="9"/>
        <end position="23"/>
    </location>
</feature>
<keyword evidence="4" id="KW-0255">Endonuclease</keyword>
<accession>A0A8K1DB69</accession>
<dbReference type="InterPro" id="IPR001584">
    <property type="entry name" value="Integrase_cat-core"/>
</dbReference>